<dbReference type="AlphaFoldDB" id="A0A0K8UB32"/>
<feature type="non-terminal residue" evidence="1">
    <location>
        <position position="1"/>
    </location>
</feature>
<protein>
    <submittedName>
        <fullName evidence="1">Protein SERAC1</fullName>
    </submittedName>
</protein>
<dbReference type="InterPro" id="IPR029058">
    <property type="entry name" value="AB_hydrolase_fold"/>
</dbReference>
<organism evidence="1">
    <name type="scientific">Bactrocera latifrons</name>
    <name type="common">Malaysian fruit fly</name>
    <name type="synonym">Chaetodacus latifrons</name>
    <dbReference type="NCBI Taxonomy" id="174628"/>
    <lineage>
        <taxon>Eukaryota</taxon>
        <taxon>Metazoa</taxon>
        <taxon>Ecdysozoa</taxon>
        <taxon>Arthropoda</taxon>
        <taxon>Hexapoda</taxon>
        <taxon>Insecta</taxon>
        <taxon>Pterygota</taxon>
        <taxon>Neoptera</taxon>
        <taxon>Endopterygota</taxon>
        <taxon>Diptera</taxon>
        <taxon>Brachycera</taxon>
        <taxon>Muscomorpha</taxon>
        <taxon>Tephritoidea</taxon>
        <taxon>Tephritidae</taxon>
        <taxon>Bactrocera</taxon>
        <taxon>Bactrocera</taxon>
    </lineage>
</organism>
<dbReference type="Gene3D" id="1.25.10.10">
    <property type="entry name" value="Leucine-rich Repeat Variant"/>
    <property type="match status" value="1"/>
</dbReference>
<sequence>PISKLFAVSYRAVAMTRLLWVGWICHCMKARLRKAHIRILCLYIHICGLILFEKQRIRKYLSKWVDTAPSDTDKKRPDYIYIKYHIYKESMRKLKQKEEDEKKWISIIINPIGKWWKAVKHSVAWRLLNIAQTGSQHERLKAVRQLACIDHLKDWDFRHLAQICDARTAVSLARSGADSRWFVPVHMRGCIKNPKLVLADFHDMLARLRPNSCVDNFFNKYFPQQYPHEGIDEFFTQDQANALSVQDTDMLKEIIAFLHHITKDEAVAKQIINDGGLTHLMELRKIFADDNETLSTLCKVLANMSLVEDSVKHFFASGWIGGLAEWMKCPDLRLQVISAKTMANLDHDDPNHVEYPPNVYPLHPRLRTRAKPKADIVFIHGLLGGVFITWRQKDRNPTELGLYGKNAFYTSETDDVFLVGEQRRGNGKLFKNGNGINASNVSNVSANNSLKEQATDPILKAAKKEKNKTLEISDAATMELVEALQSSAELESDWEVVHPDVPLKAGEGCCGEFSVPGNEWQNQDNCEDYTNCWPMEWLPDDYPNTRIIGIDYTSAVTEWSANFTKYCPCEKGQGQIDVRATSLLERLSKSDVGNDRPVVWIGHSMGGILTKLMLMKAVDDPDPKVNQIANSTSSILFLGTPHRGSSIAKWKQHMQVILSPSIEVKEMEEGAPKLLAMHNRFMACLHTCFRNVKVVTIAEGAPTMLTSFKFPLRIVTEDSARLDYGDFYVLKDDHLSLSKPIFRQSFLYQRVLKVIEDSVNRDDSPTEKVELPGTKFKIEPIKTSAEKSTESFEASSLVDKVRSIFSAVPHISINIPNAHCEQSRRD</sequence>
<dbReference type="PANTHER" id="PTHR48187:SF2">
    <property type="entry name" value="LD21810P"/>
    <property type="match status" value="1"/>
</dbReference>
<accession>A0A0K8UB32</accession>
<dbReference type="InterPro" id="IPR011989">
    <property type="entry name" value="ARM-like"/>
</dbReference>
<proteinExistence type="predicted"/>
<dbReference type="PANTHER" id="PTHR48187">
    <property type="entry name" value="LD21810P"/>
    <property type="match status" value="1"/>
</dbReference>
<evidence type="ECO:0000313" key="1">
    <source>
        <dbReference type="EMBL" id="JAI23882.1"/>
    </source>
</evidence>
<dbReference type="OrthoDB" id="5086500at2759"/>
<reference evidence="1" key="1">
    <citation type="submission" date="2015-06" db="EMBL/GenBank/DDBJ databases">
        <authorList>
            <person name="Hoefler B.C."/>
            <person name="Straight P.D."/>
        </authorList>
    </citation>
    <scope>NUCLEOTIDE SEQUENCE</scope>
</reference>
<dbReference type="Gene3D" id="3.40.50.1820">
    <property type="entry name" value="alpha/beta hydrolase"/>
    <property type="match status" value="1"/>
</dbReference>
<dbReference type="EMBL" id="GDHF01028432">
    <property type="protein sequence ID" value="JAI23882.1"/>
    <property type="molecule type" value="Transcribed_RNA"/>
</dbReference>
<gene>
    <name evidence="1" type="primary">SERAC1_0</name>
    <name evidence="1" type="ORF">c0_g3_i1</name>
</gene>
<dbReference type="InterPro" id="IPR016024">
    <property type="entry name" value="ARM-type_fold"/>
</dbReference>
<name>A0A0K8UB32_BACLA</name>
<dbReference type="SUPFAM" id="SSF53474">
    <property type="entry name" value="alpha/beta-Hydrolases"/>
    <property type="match status" value="1"/>
</dbReference>
<dbReference type="SUPFAM" id="SSF48371">
    <property type="entry name" value="ARM repeat"/>
    <property type="match status" value="1"/>
</dbReference>